<feature type="compositionally biased region" description="Polar residues" evidence="1">
    <location>
        <begin position="609"/>
        <end position="647"/>
    </location>
</feature>
<dbReference type="AlphaFoldDB" id="A0A928VSY2"/>
<reference evidence="2" key="1">
    <citation type="submission" date="2020-10" db="EMBL/GenBank/DDBJ databases">
        <authorList>
            <person name="Castelo-Branco R."/>
            <person name="Eusebio N."/>
            <person name="Adriana R."/>
            <person name="Vieira A."/>
            <person name="Brugerolle De Fraissinette N."/>
            <person name="Rezende De Castro R."/>
            <person name="Schneider M.P."/>
            <person name="Vasconcelos V."/>
            <person name="Leao P.N."/>
        </authorList>
    </citation>
    <scope>NUCLEOTIDE SEQUENCE</scope>
    <source>
        <strain evidence="2">LEGE 11467</strain>
    </source>
</reference>
<gene>
    <name evidence="2" type="ORF">IQ235_02610</name>
</gene>
<dbReference type="EMBL" id="JADEXN010000024">
    <property type="protein sequence ID" value="MBE9039687.1"/>
    <property type="molecule type" value="Genomic_DNA"/>
</dbReference>
<name>A0A928VSY2_9CYAN</name>
<evidence type="ECO:0000313" key="2">
    <source>
        <dbReference type="EMBL" id="MBE9039687.1"/>
    </source>
</evidence>
<evidence type="ECO:0000313" key="3">
    <source>
        <dbReference type="Proteomes" id="UP000621799"/>
    </source>
</evidence>
<proteinExistence type="predicted"/>
<sequence>MEQRAIASIKEINAAIESGNPFEGRSTVREPEIWGRNCPDLETFNHRAIDRVWKEIDRVEQSGQRIRSMTALGESGMGKSHFIGRLRHRLRARGKGLFLYVNVQHFTNPNTIRSSLLYEIVNSLRYTGSSGVMQWQELAAFWVNRALFFTQSDSANLTPQKLVRKLTHRSLAQNQLWVNQVTEILFKAQPDIEHPDAIRATIWTLCNDLAPFARNWLARRKLAGWKLDELGLPDWSWENRESAAWEMTLQILQAIGDYSIAAICFDGFDADEPQETVRKKEQAIATCIDRLRESLRQKERRYGVVLLGAMTPTTWYDKLEPFWGKRRSLGASEPIELDTPDSETIGAIIARWLQDFYSERHLIPPTPVYPFDAIQLQALIRENLTLSEIIEWCEANFQPVEIDPLERVEQVFDRAVADDWSDVLEDDRAMAAALCFRFQCAIGQTIAGVEIEAVSDDITPKTFNCNYINFKILGREGNRSVSIGVAVMGSDRPQTVGATLKRLVQCDRLGLTRTCLIRSHGKPIPGHWKASRDLKAWLDRSQGKWIDADPKALAPLLALHSVYLHRDTHQLEGAQISDFVRQRREIAQNPLIAKILQAPAAAMSGVLSPDTTHSSKENTSGATQTAIGQNPFGTSFSPHPSSSQLHQ</sequence>
<dbReference type="InterPro" id="IPR027417">
    <property type="entry name" value="P-loop_NTPase"/>
</dbReference>
<protein>
    <recommendedName>
        <fullName evidence="4">Orc1-like AAA ATPase domain-containing protein</fullName>
    </recommendedName>
</protein>
<dbReference type="SUPFAM" id="SSF52540">
    <property type="entry name" value="P-loop containing nucleoside triphosphate hydrolases"/>
    <property type="match status" value="1"/>
</dbReference>
<feature type="region of interest" description="Disordered" evidence="1">
    <location>
        <begin position="606"/>
        <end position="647"/>
    </location>
</feature>
<comment type="caution">
    <text evidence="2">The sequence shown here is derived from an EMBL/GenBank/DDBJ whole genome shotgun (WGS) entry which is preliminary data.</text>
</comment>
<keyword evidence="3" id="KW-1185">Reference proteome</keyword>
<evidence type="ECO:0000256" key="1">
    <source>
        <dbReference type="SAM" id="MobiDB-lite"/>
    </source>
</evidence>
<dbReference type="RefSeq" id="WP_264319945.1">
    <property type="nucleotide sequence ID" value="NZ_JADEXN010000024.1"/>
</dbReference>
<dbReference type="Proteomes" id="UP000621799">
    <property type="component" value="Unassembled WGS sequence"/>
</dbReference>
<accession>A0A928VSY2</accession>
<evidence type="ECO:0008006" key="4">
    <source>
        <dbReference type="Google" id="ProtNLM"/>
    </source>
</evidence>
<organism evidence="2 3">
    <name type="scientific">Zarconia navalis LEGE 11467</name>
    <dbReference type="NCBI Taxonomy" id="1828826"/>
    <lineage>
        <taxon>Bacteria</taxon>
        <taxon>Bacillati</taxon>
        <taxon>Cyanobacteriota</taxon>
        <taxon>Cyanophyceae</taxon>
        <taxon>Oscillatoriophycideae</taxon>
        <taxon>Oscillatoriales</taxon>
        <taxon>Oscillatoriales incertae sedis</taxon>
        <taxon>Zarconia</taxon>
        <taxon>Zarconia navalis</taxon>
    </lineage>
</organism>